<dbReference type="EMBL" id="CP009501">
    <property type="protein sequence ID" value="AKB12327.1"/>
    <property type="molecule type" value="Genomic_DNA"/>
</dbReference>
<name>A0A0E3NAG5_METTT</name>
<dbReference type="Gene3D" id="2.60.40.10">
    <property type="entry name" value="Immunoglobulins"/>
    <property type="match status" value="1"/>
</dbReference>
<dbReference type="AlphaFoldDB" id="A0A0E3NAG5"/>
<dbReference type="KEGG" id="mthr:MSTHT_0569"/>
<dbReference type="Pfam" id="PF13385">
    <property type="entry name" value="Laminin_G_3"/>
    <property type="match status" value="1"/>
</dbReference>
<reference evidence="2 3" key="1">
    <citation type="submission" date="2014-07" db="EMBL/GenBank/DDBJ databases">
        <title>Methanogenic archaea and the global carbon cycle.</title>
        <authorList>
            <person name="Henriksen J.R."/>
            <person name="Luke J."/>
            <person name="Reinhart S."/>
            <person name="Benedict M.N."/>
            <person name="Youngblut N.D."/>
            <person name="Metcalf M.E."/>
            <person name="Whitaker R.J."/>
            <person name="Metcalf W.W."/>
        </authorList>
    </citation>
    <scope>NUCLEOTIDE SEQUENCE [LARGE SCALE GENOMIC DNA]</scope>
    <source>
        <strain evidence="3">ATCC 43570 / DSM 1825 / OCM 12 / VKM B-1830 / TM-1</strain>
    </source>
</reference>
<sequence length="543" mass="60262">MGYHILKTCIKYILFIIFLISLVGNAHANTDQLVHYNWTADNGNTIIDNSGHGNNGINNGTTTFTLPTGGTARHFNGQSRITIPNDDQLAFTDPHITFGVFFRYNSSNPAGNTYLVSRGNTAFRISIDHTNSMLTYSVYADGHTIHARSGTRIQPNKDYEAIVTYDGSHAQLYLNGLANGLGVDYAAAALGPSYITENWTIGSSSDNTYGLNGTVYAFHLYNRTLNSSEILDLYAKDLRSIQHLRPGGIALSWDDSGHIQSCYRYLEIFQKYNATCTINVNAISTRAEAARELEELDALHSAGWEIALHGYNHKDSVRFLSNNTPATWLDQEIFPNIVEITRYGYPVYSFAYPYSSRNAVTDASIAPYFRTIRTRTPTLVNGNINETTEAYYNWDDTQLLYGVEIDDQAVGASLPSIENGIDYAIKTGSVLVLFGHAITPNVTGPYQVSTARLESILNYTCQNGGVFYRMGDLGNSSWKQVPRFSNVTANFTVSKNRIFAGENVTFTDYSKNHTTGLLDFGDNSPASSVTNVTHTYITWYLHI</sequence>
<dbReference type="SUPFAM" id="SSF49899">
    <property type="entry name" value="Concanavalin A-like lectins/glucanases"/>
    <property type="match status" value="1"/>
</dbReference>
<dbReference type="Pfam" id="PF01522">
    <property type="entry name" value="Polysacc_deac_1"/>
    <property type="match status" value="1"/>
</dbReference>
<dbReference type="Gene3D" id="2.60.120.200">
    <property type="match status" value="1"/>
</dbReference>
<dbReference type="InterPro" id="IPR002509">
    <property type="entry name" value="NODB_dom"/>
</dbReference>
<feature type="domain" description="NodB homology" evidence="1">
    <location>
        <begin position="248"/>
        <end position="361"/>
    </location>
</feature>
<dbReference type="InterPro" id="IPR013783">
    <property type="entry name" value="Ig-like_fold"/>
</dbReference>
<evidence type="ECO:0000259" key="1">
    <source>
        <dbReference type="Pfam" id="PF01522"/>
    </source>
</evidence>
<dbReference type="HOGENOM" id="CLU_501192_0_0_2"/>
<gene>
    <name evidence="2" type="ORF">MSTHT_0569</name>
</gene>
<dbReference type="SUPFAM" id="SSF49299">
    <property type="entry name" value="PKD domain"/>
    <property type="match status" value="1"/>
</dbReference>
<protein>
    <recommendedName>
        <fullName evidence="1">NodB homology domain-containing protein</fullName>
    </recommendedName>
</protein>
<dbReference type="RefSeq" id="WP_231588169.1">
    <property type="nucleotide sequence ID" value="NZ_CP009501.1"/>
</dbReference>
<dbReference type="GO" id="GO:0016810">
    <property type="term" value="F:hydrolase activity, acting on carbon-nitrogen (but not peptide) bonds"/>
    <property type="evidence" value="ECO:0007669"/>
    <property type="project" value="InterPro"/>
</dbReference>
<dbReference type="InterPro" id="IPR035986">
    <property type="entry name" value="PKD_dom_sf"/>
</dbReference>
<evidence type="ECO:0000313" key="2">
    <source>
        <dbReference type="EMBL" id="AKB12327.1"/>
    </source>
</evidence>
<evidence type="ECO:0000313" key="3">
    <source>
        <dbReference type="Proteomes" id="UP000066529"/>
    </source>
</evidence>
<dbReference type="Gene3D" id="3.20.20.370">
    <property type="entry name" value="Glycoside hydrolase/deacetylase"/>
    <property type="match status" value="1"/>
</dbReference>
<dbReference type="PATRIC" id="fig|523844.20.peg.732"/>
<organism evidence="2 3">
    <name type="scientific">Methanosarcina thermophila (strain ATCC 43570 / DSM 1825 / OCM 12 / VKM B-1830 / TM-1)</name>
    <dbReference type="NCBI Taxonomy" id="523844"/>
    <lineage>
        <taxon>Archaea</taxon>
        <taxon>Methanobacteriati</taxon>
        <taxon>Methanobacteriota</taxon>
        <taxon>Stenosarchaea group</taxon>
        <taxon>Methanomicrobia</taxon>
        <taxon>Methanosarcinales</taxon>
        <taxon>Methanosarcinaceae</taxon>
        <taxon>Methanosarcina</taxon>
    </lineage>
</organism>
<dbReference type="GO" id="GO:0005975">
    <property type="term" value="P:carbohydrate metabolic process"/>
    <property type="evidence" value="ECO:0007669"/>
    <property type="project" value="InterPro"/>
</dbReference>
<dbReference type="InterPro" id="IPR013320">
    <property type="entry name" value="ConA-like_dom_sf"/>
</dbReference>
<dbReference type="InterPro" id="IPR011330">
    <property type="entry name" value="Glyco_hydro/deAcase_b/a-brl"/>
</dbReference>
<accession>A0A0E3NAG5</accession>
<dbReference type="GeneID" id="75279249"/>
<proteinExistence type="predicted"/>
<dbReference type="Proteomes" id="UP000066529">
    <property type="component" value="Chromosome"/>
</dbReference>
<dbReference type="STRING" id="523844.MSTHT_0569"/>
<dbReference type="SUPFAM" id="SSF88713">
    <property type="entry name" value="Glycoside hydrolase/deacetylase"/>
    <property type="match status" value="1"/>
</dbReference>